<dbReference type="EMBL" id="RYZI01000458">
    <property type="protein sequence ID" value="RWA05285.1"/>
    <property type="molecule type" value="Genomic_DNA"/>
</dbReference>
<dbReference type="InterPro" id="IPR023213">
    <property type="entry name" value="CAT-like_dom_sf"/>
</dbReference>
<accession>A0A439CSZ4</accession>
<protein>
    <recommendedName>
        <fullName evidence="3">Condensation domain-containing protein</fullName>
    </recommendedName>
</protein>
<dbReference type="PANTHER" id="PTHR42034">
    <property type="entry name" value="CHROMOSOME 7, WHOLE GENOME SHOTGUN SEQUENCE-RELATED"/>
    <property type="match status" value="1"/>
</dbReference>
<comment type="caution">
    <text evidence="1">The sequence shown here is derived from an EMBL/GenBank/DDBJ whole genome shotgun (WGS) entry which is preliminary data.</text>
</comment>
<evidence type="ECO:0000313" key="2">
    <source>
        <dbReference type="Proteomes" id="UP000286045"/>
    </source>
</evidence>
<dbReference type="Proteomes" id="UP000286045">
    <property type="component" value="Unassembled WGS sequence"/>
</dbReference>
<reference evidence="1 2" key="1">
    <citation type="submission" date="2018-12" db="EMBL/GenBank/DDBJ databases">
        <title>Draft genome sequence of Xylaria grammica IHI A82.</title>
        <authorList>
            <person name="Buettner E."/>
            <person name="Kellner H."/>
        </authorList>
    </citation>
    <scope>NUCLEOTIDE SEQUENCE [LARGE SCALE GENOMIC DNA]</scope>
    <source>
        <strain evidence="1 2">IHI A82</strain>
    </source>
</reference>
<sequence length="474" mass="52218">MPWQEISPGRWQRPIGENERMIKWIGDRGHLHGQEHWSVTATGTLTFSRLLEQPDLVSRLRRAWASLRFAHPSIAATPNIDTLDYIVPASTALDEWAKETFHVIRDPGSNINDLIANIKPAPHVMGYYFLESSQMVLHTAHWRTDGVGALQLLNAFFAAIAVDEDPASIKWGNEFIRLTPSIEDVLELPSELSTEIKAAAADCLASFGKVPGSVGLPYRGDPTTRPGGTRGVRYSLSDLASTSVLAACKAQGLRLLSAIHASLAISNLELGMSNSNQSDGGHGHYTSTMRFNLRPYLGPPFDSPQYASALYTGGYFSSVPPGVSWHEAASQYETSYANGLSRDFLLARREYAVKALGMMMQNSGSTLIRSEIDISSIDDAGNLVTPVHYCRVGPKEDTLELAVEDISLGVECLTRESYLFCWVFKGKITFHLVYNEVFYSSAFMEHTLEALVRNLKTALEVEDYPCMSGSASPF</sequence>
<name>A0A439CSZ4_9PEZI</name>
<proteinExistence type="predicted"/>
<dbReference type="Gene3D" id="3.30.559.30">
    <property type="entry name" value="Nonribosomal peptide synthetase, condensation domain"/>
    <property type="match status" value="1"/>
</dbReference>
<evidence type="ECO:0008006" key="3">
    <source>
        <dbReference type="Google" id="ProtNLM"/>
    </source>
</evidence>
<evidence type="ECO:0000313" key="1">
    <source>
        <dbReference type="EMBL" id="RWA05285.1"/>
    </source>
</evidence>
<gene>
    <name evidence="1" type="ORF">EKO27_g9828</name>
</gene>
<keyword evidence="2" id="KW-1185">Reference proteome</keyword>
<dbReference type="AlphaFoldDB" id="A0A439CSZ4"/>
<organism evidence="1 2">
    <name type="scientific">Xylaria grammica</name>
    <dbReference type="NCBI Taxonomy" id="363999"/>
    <lineage>
        <taxon>Eukaryota</taxon>
        <taxon>Fungi</taxon>
        <taxon>Dikarya</taxon>
        <taxon>Ascomycota</taxon>
        <taxon>Pezizomycotina</taxon>
        <taxon>Sordariomycetes</taxon>
        <taxon>Xylariomycetidae</taxon>
        <taxon>Xylariales</taxon>
        <taxon>Xylariaceae</taxon>
        <taxon>Xylaria</taxon>
    </lineage>
</organism>
<dbReference type="Gene3D" id="3.30.559.10">
    <property type="entry name" value="Chloramphenicol acetyltransferase-like domain"/>
    <property type="match status" value="1"/>
</dbReference>
<dbReference type="PANTHER" id="PTHR42034:SF1">
    <property type="entry name" value="CONDENSATION DOMAIN-CONTAINING PROTEIN"/>
    <property type="match status" value="1"/>
</dbReference>